<gene>
    <name evidence="2" type="ORF">AVDCRST_MAG68-1799</name>
</gene>
<feature type="region of interest" description="Disordered" evidence="1">
    <location>
        <begin position="1"/>
        <end position="28"/>
    </location>
</feature>
<sequence length="60" mass="6356">ACGRECGPTHSRSGASNHRTGHPEPCRGAILRAHPVRAARGRALAGRLGGRGKSRPYEEL</sequence>
<proteinExistence type="predicted"/>
<evidence type="ECO:0000256" key="1">
    <source>
        <dbReference type="SAM" id="MobiDB-lite"/>
    </source>
</evidence>
<feature type="non-terminal residue" evidence="2">
    <location>
        <position position="60"/>
    </location>
</feature>
<feature type="non-terminal residue" evidence="2">
    <location>
        <position position="1"/>
    </location>
</feature>
<reference evidence="2" key="1">
    <citation type="submission" date="2020-02" db="EMBL/GenBank/DDBJ databases">
        <authorList>
            <person name="Meier V. D."/>
        </authorList>
    </citation>
    <scope>NUCLEOTIDE SEQUENCE</scope>
    <source>
        <strain evidence="2">AVDCRST_MAG68</strain>
    </source>
</reference>
<dbReference type="EMBL" id="CADCTW010000001">
    <property type="protein sequence ID" value="CAA9295200.1"/>
    <property type="molecule type" value="Genomic_DNA"/>
</dbReference>
<protein>
    <submittedName>
        <fullName evidence="2">Uncharacterized protein</fullName>
    </submittedName>
</protein>
<organism evidence="2">
    <name type="scientific">uncultured Gemmatimonadota bacterium</name>
    <dbReference type="NCBI Taxonomy" id="203437"/>
    <lineage>
        <taxon>Bacteria</taxon>
        <taxon>Pseudomonadati</taxon>
        <taxon>Gemmatimonadota</taxon>
        <taxon>environmental samples</taxon>
    </lineage>
</organism>
<accession>A0A6J4K4F5</accession>
<name>A0A6J4K4F5_9BACT</name>
<dbReference type="AlphaFoldDB" id="A0A6J4K4F5"/>
<evidence type="ECO:0000313" key="2">
    <source>
        <dbReference type="EMBL" id="CAA9295200.1"/>
    </source>
</evidence>